<sequence>MIIIRILFYVIFHNIKKSIIFRLLYWSITVIMFCSMSILLIKIIFLHIQRGAANITLNLLHLVTSIHFLLCYNFISDSSFLYTLYYPGQNIPNKIHHRYFKNSQIYYSFLYILFENNYLQNIKTKTCINNEKMLITGINNNAIQELKFRDIRCIYFLWEKFIFYYMKYYIYHFLVTTNYKYRRKKKKKNKLTCSRINDKGAKLSNVLVEKYFKTVFPI</sequence>
<organism evidence="2 3">
    <name type="scientific">Vespula maculifrons</name>
    <name type="common">Eastern yellow jacket</name>
    <name type="synonym">Wasp</name>
    <dbReference type="NCBI Taxonomy" id="7453"/>
    <lineage>
        <taxon>Eukaryota</taxon>
        <taxon>Metazoa</taxon>
        <taxon>Ecdysozoa</taxon>
        <taxon>Arthropoda</taxon>
        <taxon>Hexapoda</taxon>
        <taxon>Insecta</taxon>
        <taxon>Pterygota</taxon>
        <taxon>Neoptera</taxon>
        <taxon>Endopterygota</taxon>
        <taxon>Hymenoptera</taxon>
        <taxon>Apocrita</taxon>
        <taxon>Aculeata</taxon>
        <taxon>Vespoidea</taxon>
        <taxon>Vespidae</taxon>
        <taxon>Vespinae</taxon>
        <taxon>Vespula</taxon>
    </lineage>
</organism>
<evidence type="ECO:0000313" key="2">
    <source>
        <dbReference type="EMBL" id="KAL2724926.1"/>
    </source>
</evidence>
<dbReference type="EMBL" id="JAYRBN010000112">
    <property type="protein sequence ID" value="KAL2724926.1"/>
    <property type="molecule type" value="Genomic_DNA"/>
</dbReference>
<protein>
    <submittedName>
        <fullName evidence="2">Uncharacterized protein</fullName>
    </submittedName>
</protein>
<feature type="transmembrane region" description="Helical" evidence="1">
    <location>
        <begin position="57"/>
        <end position="75"/>
    </location>
</feature>
<keyword evidence="1" id="KW-0812">Transmembrane</keyword>
<feature type="transmembrane region" description="Helical" evidence="1">
    <location>
        <begin position="162"/>
        <end position="181"/>
    </location>
</feature>
<dbReference type="Proteomes" id="UP001607303">
    <property type="component" value="Unassembled WGS sequence"/>
</dbReference>
<evidence type="ECO:0000256" key="1">
    <source>
        <dbReference type="SAM" id="Phobius"/>
    </source>
</evidence>
<accession>A0ABD2AX19</accession>
<evidence type="ECO:0000313" key="3">
    <source>
        <dbReference type="Proteomes" id="UP001607303"/>
    </source>
</evidence>
<keyword evidence="1" id="KW-0472">Membrane</keyword>
<name>A0ABD2AX19_VESMC</name>
<feature type="transmembrane region" description="Helical" evidence="1">
    <location>
        <begin position="23"/>
        <end position="45"/>
    </location>
</feature>
<comment type="caution">
    <text evidence="2">The sequence shown here is derived from an EMBL/GenBank/DDBJ whole genome shotgun (WGS) entry which is preliminary data.</text>
</comment>
<gene>
    <name evidence="2" type="ORF">V1477_018787</name>
</gene>
<dbReference type="AlphaFoldDB" id="A0ABD2AX19"/>
<proteinExistence type="predicted"/>
<keyword evidence="1" id="KW-1133">Transmembrane helix</keyword>
<reference evidence="2 3" key="1">
    <citation type="journal article" date="2024" name="Ann. Entomol. Soc. Am.">
        <title>Genomic analyses of the southern and eastern yellowjacket wasps (Hymenoptera: Vespidae) reveal evolutionary signatures of social life.</title>
        <authorList>
            <person name="Catto M.A."/>
            <person name="Caine P.B."/>
            <person name="Orr S.E."/>
            <person name="Hunt B.G."/>
            <person name="Goodisman M.A.D."/>
        </authorList>
    </citation>
    <scope>NUCLEOTIDE SEQUENCE [LARGE SCALE GENOMIC DNA]</scope>
    <source>
        <strain evidence="2">232</strain>
        <tissue evidence="2">Head and thorax</tissue>
    </source>
</reference>
<keyword evidence="3" id="KW-1185">Reference proteome</keyword>